<dbReference type="EMBL" id="CAJVRC010000863">
    <property type="protein sequence ID" value="CAG8898087.1"/>
    <property type="molecule type" value="Genomic_DNA"/>
</dbReference>
<dbReference type="Proteomes" id="UP001154252">
    <property type="component" value="Unassembled WGS sequence"/>
</dbReference>
<dbReference type="PANTHER" id="PTHR38111">
    <property type="entry name" value="ZN(2)-C6 FUNGAL-TYPE DOMAIN-CONTAINING PROTEIN-RELATED"/>
    <property type="match status" value="1"/>
</dbReference>
<sequence>MKSGQIVHAILRTLQCDQRLPGCAKCDKYGQPCPGYDRGFKFIAGKPYRDRRQPNSRNDKKDGTRSKTVTSYSNIDLEPTCQTLAKREKPSSLISVDMNVVQHLCVLIDDFSQPYTPSPTHVVVRWFGFLPSIYGQNRVLDATIRSFTAHHFGRTTKNTQMVSYARSAYGEALRGLRKSLETPAQGLSSHIFCAVVLLCMYEVNNFHSEIVHLSVTDHMQLFTDTETPESWMKHARGLSQLVRIRGPDRYNAELDITLLKAARGLIVMHSMFSGEECFLASDEWHDTMRPQYTSDFPTEVHNNIELFFAYFTYAPSLVHKLYALIQVDAISAEALQTVSEVLCEALEMQMKLARWYERFSQIVPPPTETLSSTGDELYPIILTYTDVSYATIYCGYYSYMVLIHEILKTCGYPGEHEAMVTYFRDQICKSVEYNSVGVMGPYRMAFPLHVAFEVADPVTRSWILNRLEQFSNIYAAAQRKNHQTVL</sequence>
<dbReference type="InterPro" id="IPR021858">
    <property type="entry name" value="Fun_TF"/>
</dbReference>
<dbReference type="PANTHER" id="PTHR38111:SF5">
    <property type="entry name" value="TRANSCRIPTION FACTOR DOMAIN-CONTAINING PROTEIN"/>
    <property type="match status" value="1"/>
</dbReference>
<dbReference type="AlphaFoldDB" id="A0A9W4K9A8"/>
<organism evidence="2 3">
    <name type="scientific">Penicillium egyptiacum</name>
    <dbReference type="NCBI Taxonomy" id="1303716"/>
    <lineage>
        <taxon>Eukaryota</taxon>
        <taxon>Fungi</taxon>
        <taxon>Dikarya</taxon>
        <taxon>Ascomycota</taxon>
        <taxon>Pezizomycotina</taxon>
        <taxon>Eurotiomycetes</taxon>
        <taxon>Eurotiomycetidae</taxon>
        <taxon>Eurotiales</taxon>
        <taxon>Aspergillaceae</taxon>
        <taxon>Penicillium</taxon>
    </lineage>
</organism>
<dbReference type="OrthoDB" id="4314040at2759"/>
<name>A0A9W4K9A8_9EURO</name>
<accession>A0A9W4K9A8</accession>
<gene>
    <name evidence="2" type="ORF">PEGY_LOCUS4897</name>
</gene>
<evidence type="ECO:0000313" key="2">
    <source>
        <dbReference type="EMBL" id="CAG8898087.1"/>
    </source>
</evidence>
<evidence type="ECO:0000256" key="1">
    <source>
        <dbReference type="SAM" id="MobiDB-lite"/>
    </source>
</evidence>
<comment type="caution">
    <text evidence="2">The sequence shown here is derived from an EMBL/GenBank/DDBJ whole genome shotgun (WGS) entry which is preliminary data.</text>
</comment>
<keyword evidence="3" id="KW-1185">Reference proteome</keyword>
<proteinExistence type="predicted"/>
<evidence type="ECO:0000313" key="3">
    <source>
        <dbReference type="Proteomes" id="UP001154252"/>
    </source>
</evidence>
<feature type="region of interest" description="Disordered" evidence="1">
    <location>
        <begin position="47"/>
        <end position="69"/>
    </location>
</feature>
<evidence type="ECO:0008006" key="4">
    <source>
        <dbReference type="Google" id="ProtNLM"/>
    </source>
</evidence>
<feature type="compositionally biased region" description="Basic and acidic residues" evidence="1">
    <location>
        <begin position="47"/>
        <end position="65"/>
    </location>
</feature>
<dbReference type="Pfam" id="PF11951">
    <property type="entry name" value="Fungal_trans_2"/>
    <property type="match status" value="1"/>
</dbReference>
<protein>
    <recommendedName>
        <fullName evidence="4">C6 finger domain protein</fullName>
    </recommendedName>
</protein>
<dbReference type="InterPro" id="IPR053178">
    <property type="entry name" value="Osmoadaptation_assoc"/>
</dbReference>
<reference evidence="2" key="1">
    <citation type="submission" date="2021-07" db="EMBL/GenBank/DDBJ databases">
        <authorList>
            <person name="Branca A.L. A."/>
        </authorList>
    </citation>
    <scope>NUCLEOTIDE SEQUENCE</scope>
</reference>